<dbReference type="InterPro" id="IPR052055">
    <property type="entry name" value="Hepadnavirus_pol/RT"/>
</dbReference>
<name>A0A1X7TD10_AMPQE</name>
<protein>
    <submittedName>
        <fullName evidence="2">Uncharacterized protein</fullName>
    </submittedName>
</protein>
<dbReference type="EnsemblMetazoa" id="Aqu2.1.12460_001">
    <property type="protein sequence ID" value="Aqu2.1.12460_001"/>
    <property type="gene ID" value="Aqu2.1.12460"/>
</dbReference>
<evidence type="ECO:0000313" key="2">
    <source>
        <dbReference type="EnsemblMetazoa" id="Aqu2.1.12460_001"/>
    </source>
</evidence>
<organism evidence="2">
    <name type="scientific">Amphimedon queenslandica</name>
    <name type="common">Sponge</name>
    <dbReference type="NCBI Taxonomy" id="400682"/>
    <lineage>
        <taxon>Eukaryota</taxon>
        <taxon>Metazoa</taxon>
        <taxon>Porifera</taxon>
        <taxon>Demospongiae</taxon>
        <taxon>Heteroscleromorpha</taxon>
        <taxon>Haplosclerida</taxon>
        <taxon>Niphatidae</taxon>
        <taxon>Amphimedon</taxon>
    </lineage>
</organism>
<reference evidence="2" key="1">
    <citation type="submission" date="2017-05" db="UniProtKB">
        <authorList>
            <consortium name="EnsemblMetazoa"/>
        </authorList>
    </citation>
    <scope>IDENTIFICATION</scope>
</reference>
<sequence length="170" mass="18511">MPRGESGLYSTPGEISKTTNPRNRIPGNDGGLENKEAMPPRPENKQTETRGSHDDQRPIGSSYYSRSVTPLGKFNSVSKAISPAPLFCRALQRDLTTALDQSNQHYDTPCSLSSAPTKELELWNTQLMSCNGKSLVLRQPDLQIESDASLSGWGASCQGTQTGGPWSQQE</sequence>
<dbReference type="PANTHER" id="PTHR33050">
    <property type="entry name" value="REVERSE TRANSCRIPTASE DOMAIN-CONTAINING PROTEIN"/>
    <property type="match status" value="1"/>
</dbReference>
<feature type="compositionally biased region" description="Basic and acidic residues" evidence="1">
    <location>
        <begin position="32"/>
        <end position="57"/>
    </location>
</feature>
<proteinExistence type="predicted"/>
<feature type="region of interest" description="Disordered" evidence="1">
    <location>
        <begin position="1"/>
        <end position="65"/>
    </location>
</feature>
<dbReference type="PANTHER" id="PTHR33050:SF7">
    <property type="entry name" value="RIBONUCLEASE H"/>
    <property type="match status" value="1"/>
</dbReference>
<dbReference type="AlphaFoldDB" id="A0A1X7TD10"/>
<evidence type="ECO:0000256" key="1">
    <source>
        <dbReference type="SAM" id="MobiDB-lite"/>
    </source>
</evidence>
<dbReference type="InParanoid" id="A0A1X7TD10"/>
<dbReference type="OrthoDB" id="2371919at2759"/>
<accession>A0A1X7TD10</accession>